<dbReference type="EMBL" id="CP097507">
    <property type="protein sequence ID" value="URE03902.1"/>
    <property type="molecule type" value="Genomic_DNA"/>
</dbReference>
<organism evidence="2 3">
    <name type="scientific">Musa troglodytarum</name>
    <name type="common">fe'i banana</name>
    <dbReference type="NCBI Taxonomy" id="320322"/>
    <lineage>
        <taxon>Eukaryota</taxon>
        <taxon>Viridiplantae</taxon>
        <taxon>Streptophyta</taxon>
        <taxon>Embryophyta</taxon>
        <taxon>Tracheophyta</taxon>
        <taxon>Spermatophyta</taxon>
        <taxon>Magnoliopsida</taxon>
        <taxon>Liliopsida</taxon>
        <taxon>Zingiberales</taxon>
        <taxon>Musaceae</taxon>
        <taxon>Musa</taxon>
    </lineage>
</organism>
<feature type="region of interest" description="Disordered" evidence="1">
    <location>
        <begin position="1"/>
        <end position="26"/>
    </location>
</feature>
<proteinExistence type="predicted"/>
<dbReference type="OrthoDB" id="688025at2759"/>
<sequence length="105" mass="11640">MWWRSTPSFQRETPRSTTTATGADLPGSPCASTRWCGRAPAGDRSWGEAGFFGDIQRALCQHDHRPPAGSEVALCPNRSRNLADVRGFRQRFGPIIARYSPSCHH</sequence>
<dbReference type="AlphaFoldDB" id="A0A9E7G012"/>
<evidence type="ECO:0000256" key="1">
    <source>
        <dbReference type="SAM" id="MobiDB-lite"/>
    </source>
</evidence>
<evidence type="ECO:0000313" key="2">
    <source>
        <dbReference type="EMBL" id="URE03902.1"/>
    </source>
</evidence>
<protein>
    <submittedName>
        <fullName evidence="2">Uncharacterized protein</fullName>
    </submittedName>
</protein>
<accession>A0A9E7G012</accession>
<keyword evidence="3" id="KW-1185">Reference proteome</keyword>
<gene>
    <name evidence="2" type="ORF">MUK42_03013</name>
</gene>
<evidence type="ECO:0000313" key="3">
    <source>
        <dbReference type="Proteomes" id="UP001055439"/>
    </source>
</evidence>
<dbReference type="Proteomes" id="UP001055439">
    <property type="component" value="Chromosome 5"/>
</dbReference>
<reference evidence="2" key="1">
    <citation type="submission" date="2022-05" db="EMBL/GenBank/DDBJ databases">
        <title>The Musa troglodytarum L. genome provides insights into the mechanism of non-climacteric behaviour and enrichment of carotenoids.</title>
        <authorList>
            <person name="Wang J."/>
        </authorList>
    </citation>
    <scope>NUCLEOTIDE SEQUENCE</scope>
    <source>
        <tissue evidence="2">Leaf</tissue>
    </source>
</reference>
<feature type="compositionally biased region" description="Polar residues" evidence="1">
    <location>
        <begin position="1"/>
        <end position="21"/>
    </location>
</feature>
<name>A0A9E7G012_9LILI</name>